<dbReference type="InterPro" id="IPR036909">
    <property type="entry name" value="Cyt_c-like_dom_sf"/>
</dbReference>
<evidence type="ECO:0000256" key="1">
    <source>
        <dbReference type="ARBA" id="ARBA00022617"/>
    </source>
</evidence>
<dbReference type="PANTHER" id="PTHR33546:SF1">
    <property type="entry name" value="LARGE, MULTIFUNCTIONAL SECRETED PROTEIN"/>
    <property type="match status" value="1"/>
</dbReference>
<dbReference type="Gene3D" id="1.10.760.10">
    <property type="entry name" value="Cytochrome c-like domain"/>
    <property type="match status" value="1"/>
</dbReference>
<dbReference type="SMART" id="SM00567">
    <property type="entry name" value="EZ_HEAT"/>
    <property type="match status" value="2"/>
</dbReference>
<accession>A0A927IH18</accession>
<dbReference type="EMBL" id="JACYFG010000006">
    <property type="protein sequence ID" value="MBD5778965.1"/>
    <property type="molecule type" value="Genomic_DNA"/>
</dbReference>
<protein>
    <submittedName>
        <fullName evidence="6">HEAT repeat domain-containing protein</fullName>
    </submittedName>
</protein>
<dbReference type="SUPFAM" id="SSF50952">
    <property type="entry name" value="Soluble quinoprotein glucose dehydrogenase"/>
    <property type="match status" value="1"/>
</dbReference>
<keyword evidence="1 4" id="KW-0349">Heme</keyword>
<dbReference type="InterPro" id="IPR011041">
    <property type="entry name" value="Quinoprot_gluc/sorb_DH_b-prop"/>
</dbReference>
<dbReference type="InterPro" id="IPR016024">
    <property type="entry name" value="ARM-type_fold"/>
</dbReference>
<dbReference type="PANTHER" id="PTHR33546">
    <property type="entry name" value="LARGE, MULTIFUNCTIONAL SECRETED PROTEIN-RELATED"/>
    <property type="match status" value="1"/>
</dbReference>
<dbReference type="RefSeq" id="WP_191616090.1">
    <property type="nucleotide sequence ID" value="NZ_JACYFG010000006.1"/>
</dbReference>
<dbReference type="AlphaFoldDB" id="A0A927IH18"/>
<dbReference type="Pfam" id="PF13646">
    <property type="entry name" value="HEAT_2"/>
    <property type="match status" value="1"/>
</dbReference>
<dbReference type="Pfam" id="PF23500">
    <property type="entry name" value="DUF7133"/>
    <property type="match status" value="1"/>
</dbReference>
<evidence type="ECO:0000259" key="5">
    <source>
        <dbReference type="PROSITE" id="PS51007"/>
    </source>
</evidence>
<keyword evidence="2 4" id="KW-0479">Metal-binding</keyword>
<feature type="domain" description="Cytochrome c" evidence="5">
    <location>
        <begin position="970"/>
        <end position="1107"/>
    </location>
</feature>
<keyword evidence="7" id="KW-1185">Reference proteome</keyword>
<dbReference type="Proteomes" id="UP000622317">
    <property type="component" value="Unassembled WGS sequence"/>
</dbReference>
<dbReference type="InterPro" id="IPR013428">
    <property type="entry name" value="Membrane-bound_put_N"/>
</dbReference>
<evidence type="ECO:0000256" key="2">
    <source>
        <dbReference type="ARBA" id="ARBA00022723"/>
    </source>
</evidence>
<evidence type="ECO:0000256" key="3">
    <source>
        <dbReference type="ARBA" id="ARBA00023004"/>
    </source>
</evidence>
<dbReference type="InterPro" id="IPR011042">
    <property type="entry name" value="6-blade_b-propeller_TolB-like"/>
</dbReference>
<dbReference type="InterPro" id="IPR004155">
    <property type="entry name" value="PBS_lyase_HEAT"/>
</dbReference>
<reference evidence="6" key="1">
    <citation type="submission" date="2020-09" db="EMBL/GenBank/DDBJ databases">
        <title>Pelagicoccus enzymogenes sp. nov. with an EPS production, isolated from marine sediment.</title>
        <authorList>
            <person name="Feng X."/>
        </authorList>
    </citation>
    <scope>NUCLEOTIDE SEQUENCE</scope>
    <source>
        <strain evidence="6">NFK12</strain>
    </source>
</reference>
<sequence>MRNLAITLSLGASIVSGLPAAKMKLNDADRQAEPIIEAASDEAALALQQLQLPEGMEATLWAAEPMLANPVAFDFDEQGRLFVAETYRYGSSVLDIRGYMDMLEEDMAFRTVEDRAQGIVELFGDDAPNFAIEGEILRLLEDRDGDGKADFSTAYADGFNKAVDGIASGVLARKGDVYFTNIPHLWKFQGIDAAGKAEQSEKLLSGWGVHFGYTGHDFHGLALGPDGKLYYSIGDRGAHVTAPDGSHISYPDTGAVYRSNLDGTELEVVHTGLRNPQELAFDAFGNLFTGDNDCDNGDYERLVLIAEGGDSGWRIGHQHAPLGAAGVWMSEGWWETQFEGRTKFALPPISYIEDGPSGIAFYPGTGLSPDYAGHLFITHFKGSIATSGVYTYTMKPKGAWFELDEKKAFAKGILPTDVTFAPDGKFYVLDWVNGWPKPGKGRVYSISNPKVQASPIVAQTQKLYAEGMTGRGEAELAELLSHPNWNIRLEAQLELADRGEKSLKTFADIANNRSASLHARLHATWGLGVLADRDSTAARAAIAKLAASKPGQEEVLAQATKLLGDHGIESAAELLISRLSHPSNRVRYFAAQSLGKLKHTAAAPALLQAARENADEDPYLSHAIVMGLVGGNNGRALANAVNDPSKAVRFAVLLAYRRLGDVNVARFLRDSDKEIVFEAARAINDAPIEGAYHSLAAAIDSPFADDPILAIRALNARFRIGGVKNAQFLAAYAADESKPQQFRLEAITQLQSWPNPLQRDRVMGVYQPLAARDAQVAIDAFKANAPKFFASSNSAVQVKFLEAVDALGVRGLADQLYAFAKNEKANGAARAAAFSLFSKLDDPRMDELVIAASQSNASELRLATLPIVTERSPEQAKVTLELMTQGSVEEQRVAYQTLAGSQQAFATELLANSVRRLAADEIPYAAQLELIEAAKEHPSPKVQQAYQSYQAAVAASSDPIAAFTYALEGGDAGAGRSVFNNNQVMACVRCHIATGPGDAAGPNLTDIGLRLNRQQLLEAIVAPNATIAEGFDNVILTMKNGNTVAGIVEDEDETEISLKLASGESQSFAKSEIAKRDAMPSSMPAIFAPLLSAKDMRDLVEYLTTRTWDPYSERATHGK</sequence>
<dbReference type="SUPFAM" id="SSF48371">
    <property type="entry name" value="ARM repeat"/>
    <property type="match status" value="1"/>
</dbReference>
<evidence type="ECO:0000313" key="6">
    <source>
        <dbReference type="EMBL" id="MBD5778965.1"/>
    </source>
</evidence>
<dbReference type="InterPro" id="IPR009056">
    <property type="entry name" value="Cyt_c-like_dom"/>
</dbReference>
<dbReference type="Gene3D" id="2.120.10.30">
    <property type="entry name" value="TolB, C-terminal domain"/>
    <property type="match status" value="1"/>
</dbReference>
<gene>
    <name evidence="6" type="ORF">IEN85_05630</name>
</gene>
<dbReference type="NCBIfam" id="TIGR02604">
    <property type="entry name" value="Piru_Ver_Nterm"/>
    <property type="match status" value="1"/>
</dbReference>
<dbReference type="SUPFAM" id="SSF46626">
    <property type="entry name" value="Cytochrome c"/>
    <property type="match status" value="1"/>
</dbReference>
<evidence type="ECO:0000313" key="7">
    <source>
        <dbReference type="Proteomes" id="UP000622317"/>
    </source>
</evidence>
<dbReference type="InterPro" id="IPR011989">
    <property type="entry name" value="ARM-like"/>
</dbReference>
<dbReference type="InterPro" id="IPR055557">
    <property type="entry name" value="DUF7133"/>
</dbReference>
<keyword evidence="3 4" id="KW-0408">Iron</keyword>
<dbReference type="PROSITE" id="PS51007">
    <property type="entry name" value="CYTC"/>
    <property type="match status" value="1"/>
</dbReference>
<dbReference type="NCBIfam" id="TIGR02603">
    <property type="entry name" value="CxxCH_TIGR02603"/>
    <property type="match status" value="1"/>
</dbReference>
<comment type="caution">
    <text evidence="6">The sequence shown here is derived from an EMBL/GenBank/DDBJ whole genome shotgun (WGS) entry which is preliminary data.</text>
</comment>
<dbReference type="GO" id="GO:0009055">
    <property type="term" value="F:electron transfer activity"/>
    <property type="evidence" value="ECO:0007669"/>
    <property type="project" value="InterPro"/>
</dbReference>
<dbReference type="InterPro" id="IPR013427">
    <property type="entry name" value="Haem-bd_dom_put"/>
</dbReference>
<dbReference type="GO" id="GO:0020037">
    <property type="term" value="F:heme binding"/>
    <property type="evidence" value="ECO:0007669"/>
    <property type="project" value="InterPro"/>
</dbReference>
<dbReference type="GO" id="GO:0046872">
    <property type="term" value="F:metal ion binding"/>
    <property type="evidence" value="ECO:0007669"/>
    <property type="project" value="UniProtKB-KW"/>
</dbReference>
<proteinExistence type="predicted"/>
<organism evidence="6 7">
    <name type="scientific">Pelagicoccus enzymogenes</name>
    <dbReference type="NCBI Taxonomy" id="2773457"/>
    <lineage>
        <taxon>Bacteria</taxon>
        <taxon>Pseudomonadati</taxon>
        <taxon>Verrucomicrobiota</taxon>
        <taxon>Opitutia</taxon>
        <taxon>Puniceicoccales</taxon>
        <taxon>Pelagicoccaceae</taxon>
        <taxon>Pelagicoccus</taxon>
    </lineage>
</organism>
<name>A0A927IH18_9BACT</name>
<dbReference type="Gene3D" id="1.25.10.10">
    <property type="entry name" value="Leucine-rich Repeat Variant"/>
    <property type="match status" value="1"/>
</dbReference>
<evidence type="ECO:0000256" key="4">
    <source>
        <dbReference type="PROSITE-ProRule" id="PRU00433"/>
    </source>
</evidence>